<dbReference type="OrthoDB" id="3733279at2"/>
<feature type="region of interest" description="Disordered" evidence="1">
    <location>
        <begin position="52"/>
        <end position="73"/>
    </location>
</feature>
<dbReference type="RefSeq" id="WP_121587987.1">
    <property type="nucleotide sequence ID" value="NZ_RCIW01000004.1"/>
</dbReference>
<dbReference type="AlphaFoldDB" id="A0A8B3GHE3"/>
<evidence type="ECO:0000256" key="1">
    <source>
        <dbReference type="SAM" id="MobiDB-lite"/>
    </source>
</evidence>
<reference evidence="2 3" key="1">
    <citation type="submission" date="2018-10" db="EMBL/GenBank/DDBJ databases">
        <title>Propionibacterium australiense Genome Sequencing and Assembly.</title>
        <authorList>
            <person name="Bernier A.-M."/>
            <person name="Bernard K."/>
        </authorList>
    </citation>
    <scope>NUCLEOTIDE SEQUENCE [LARGE SCALE GENOMIC DNA]</scope>
    <source>
        <strain evidence="2 3">NML98A078</strain>
    </source>
</reference>
<dbReference type="Proteomes" id="UP000279336">
    <property type="component" value="Unassembled WGS sequence"/>
</dbReference>
<dbReference type="EMBL" id="RCIW01000004">
    <property type="protein sequence ID" value="RLP11947.1"/>
    <property type="molecule type" value="Genomic_DNA"/>
</dbReference>
<organism evidence="2 3">
    <name type="scientific">Propionibacterium australiense</name>
    <dbReference type="NCBI Taxonomy" id="119981"/>
    <lineage>
        <taxon>Bacteria</taxon>
        <taxon>Bacillati</taxon>
        <taxon>Actinomycetota</taxon>
        <taxon>Actinomycetes</taxon>
        <taxon>Propionibacteriales</taxon>
        <taxon>Propionibacteriaceae</taxon>
        <taxon>Propionibacterium</taxon>
    </lineage>
</organism>
<name>A0A8B3GHE3_9ACTN</name>
<evidence type="ECO:0000313" key="3">
    <source>
        <dbReference type="Proteomes" id="UP000279336"/>
    </source>
</evidence>
<protein>
    <submittedName>
        <fullName evidence="2">Uncharacterized protein</fullName>
    </submittedName>
</protein>
<comment type="caution">
    <text evidence="2">The sequence shown here is derived from an EMBL/GenBank/DDBJ whole genome shotgun (WGS) entry which is preliminary data.</text>
</comment>
<accession>A0A8B3GHE3</accession>
<proteinExistence type="predicted"/>
<evidence type="ECO:0000313" key="2">
    <source>
        <dbReference type="EMBL" id="RLP11947.1"/>
    </source>
</evidence>
<sequence>MRLRHSPFTNPSAMLRRRLQKMLVTALASLLALLVVLAVTVTGAIAGLFSPTRDEPSAIHPTGPSQSPDDSVAEPGFVRWAIDQSLATDPAFQPTRIVMTTDELTIAGTSGSDGVRHSYRLPGREATSTTDRDVALAALDRDGIDLDRLQSVWTGARCEHDSPQVQVTAARSGATAYSVLCPAGPGGDYALTRAWLGDEELRLPEGFSSSESVTRALTETLPALTGDAPLSQVIVRQDQNDPSKEVLQVSQPADEPGRGVFTTHLQARGAANPAVLTVPDENVKVTGRFTWDDVDPQVLARIADACREDPAVNLYQGLQVHWSDDYWQLVVTTNSNPSRTYTLDGILLG</sequence>
<gene>
    <name evidence="2" type="ORF">D7U36_03525</name>
</gene>